<dbReference type="GO" id="GO:0003723">
    <property type="term" value="F:RNA binding"/>
    <property type="evidence" value="ECO:0007669"/>
    <property type="project" value="UniProtKB-UniRule"/>
</dbReference>
<evidence type="ECO:0000256" key="1">
    <source>
        <dbReference type="ARBA" id="ARBA00022884"/>
    </source>
</evidence>
<dbReference type="PANTHER" id="PTHR31426:SF3">
    <property type="entry name" value="OS06G0304500 PROTEIN"/>
    <property type="match status" value="1"/>
</dbReference>
<dbReference type="InterPro" id="IPR001890">
    <property type="entry name" value="RNA-binding_CRM"/>
</dbReference>
<accession>A0A1D1YMZ8</accession>
<dbReference type="AlphaFoldDB" id="A0A1D1YMZ8"/>
<evidence type="ECO:0000313" key="4">
    <source>
        <dbReference type="EMBL" id="JAT56014.1"/>
    </source>
</evidence>
<dbReference type="PANTHER" id="PTHR31426">
    <property type="entry name" value="GROUP II INTRON SPLICING FACTOR CRS1-LIKE"/>
    <property type="match status" value="1"/>
</dbReference>
<organism evidence="4">
    <name type="scientific">Anthurium amnicola</name>
    <dbReference type="NCBI Taxonomy" id="1678845"/>
    <lineage>
        <taxon>Eukaryota</taxon>
        <taxon>Viridiplantae</taxon>
        <taxon>Streptophyta</taxon>
        <taxon>Embryophyta</taxon>
        <taxon>Tracheophyta</taxon>
        <taxon>Spermatophyta</taxon>
        <taxon>Magnoliopsida</taxon>
        <taxon>Liliopsida</taxon>
        <taxon>Araceae</taxon>
        <taxon>Pothoideae</taxon>
        <taxon>Potheae</taxon>
        <taxon>Anthurium</taxon>
    </lineage>
</organism>
<dbReference type="EMBL" id="GDJX01011922">
    <property type="protein sequence ID" value="JAT56014.1"/>
    <property type="molecule type" value="Transcribed_RNA"/>
</dbReference>
<gene>
    <name evidence="4" type="primary">At3g25440_3</name>
    <name evidence="4" type="ORF">g.52185</name>
</gene>
<dbReference type="SUPFAM" id="SSF75471">
    <property type="entry name" value="YhbY-like"/>
    <property type="match status" value="1"/>
</dbReference>
<evidence type="ECO:0000256" key="2">
    <source>
        <dbReference type="PROSITE-ProRule" id="PRU00626"/>
    </source>
</evidence>
<dbReference type="InterPro" id="IPR035920">
    <property type="entry name" value="YhbY-like_sf"/>
</dbReference>
<dbReference type="Pfam" id="PF01985">
    <property type="entry name" value="CRS1_YhbY"/>
    <property type="match status" value="1"/>
</dbReference>
<evidence type="ECO:0000259" key="3">
    <source>
        <dbReference type="PROSITE" id="PS51295"/>
    </source>
</evidence>
<dbReference type="Gene3D" id="3.30.110.60">
    <property type="entry name" value="YhbY-like"/>
    <property type="match status" value="1"/>
</dbReference>
<reference evidence="4" key="1">
    <citation type="submission" date="2015-07" db="EMBL/GenBank/DDBJ databases">
        <title>Transcriptome Assembly of Anthurium amnicola.</title>
        <authorList>
            <person name="Suzuki J."/>
        </authorList>
    </citation>
    <scope>NUCLEOTIDE SEQUENCE</scope>
</reference>
<sequence length="347" mass="40968">MLLWTSWESFRKVHNVVQNLKMAAKLNFVSHFSLNLCLQQRRHLGCSSWKHAPFYLLPVKRLVDSSSPLQRIVVYRGLLDSQHLRFSSNALVTLKMDSSIARFSFDKTPDEKCRDQTKVKEKAKRAKMSRKAKLNELRFYRLKAKKKMKSPNPEVRIRYKLEKAKRKEEWLIEKLRRYEMPKAPEPMCDPEILTEEERFYLKRTGEKKKNYVNVGRRGVFGGVVLNMHLHWKKHETVKVVCKPCRPGQVHVYAEELARLSKGIVIDIKPNNTILFYRGKNYVQPKVMSPPGTLSKQKALEKYRFEQSLEHTSQYIEKLEMELEEYHKHVASYKNRDKCIETAKANNT</sequence>
<proteinExistence type="predicted"/>
<keyword evidence="1 2" id="KW-0694">RNA-binding</keyword>
<feature type="domain" description="CRM" evidence="3">
    <location>
        <begin position="191"/>
        <end position="288"/>
    </location>
</feature>
<protein>
    <submittedName>
        <fullName evidence="4">Putative CRM domain-containing protein At3g25440, chloroplastic</fullName>
    </submittedName>
</protein>
<dbReference type="InterPro" id="IPR040286">
    <property type="entry name" value="At3g25440-like"/>
</dbReference>
<dbReference type="SMART" id="SM01103">
    <property type="entry name" value="CRS1_YhbY"/>
    <property type="match status" value="1"/>
</dbReference>
<name>A0A1D1YMZ8_9ARAE</name>
<dbReference type="PROSITE" id="PS51295">
    <property type="entry name" value="CRM"/>
    <property type="match status" value="1"/>
</dbReference>